<dbReference type="InterPro" id="IPR036866">
    <property type="entry name" value="RibonucZ/Hydroxyglut_hydro"/>
</dbReference>
<reference evidence="15 16" key="1">
    <citation type="submission" date="2019-04" db="EMBL/GenBank/DDBJ databases">
        <title>Lewinella litorea sp. nov., isolated from a marine sand.</title>
        <authorList>
            <person name="Yoon J.-H."/>
        </authorList>
    </citation>
    <scope>NUCLEOTIDE SEQUENCE [LARGE SCALE GENOMIC DNA]</scope>
    <source>
        <strain evidence="15 16">HSMS-39</strain>
    </source>
</reference>
<dbReference type="InterPro" id="IPR058199">
    <property type="entry name" value="BlaB//VIM/IMP-1"/>
</dbReference>
<name>A0A4S4NL91_9BACT</name>
<dbReference type="Proteomes" id="UP000308528">
    <property type="component" value="Unassembled WGS sequence"/>
</dbReference>
<keyword evidence="7" id="KW-0479">Metal-binding</keyword>
<evidence type="ECO:0000256" key="5">
    <source>
        <dbReference type="ARBA" id="ARBA00011245"/>
    </source>
</evidence>
<protein>
    <recommendedName>
        <fullName evidence="6">beta-lactamase</fullName>
        <ecNumber evidence="6">3.5.2.6</ecNumber>
    </recommendedName>
</protein>
<accession>A0A4S4NL91</accession>
<keyword evidence="16" id="KW-1185">Reference proteome</keyword>
<evidence type="ECO:0000256" key="1">
    <source>
        <dbReference type="ARBA" id="ARBA00001526"/>
    </source>
</evidence>
<comment type="similarity">
    <text evidence="4">Belongs to the metallo-beta-lactamase superfamily. Class-B beta-lactamase family.</text>
</comment>
<keyword evidence="8 13" id="KW-0732">Signal</keyword>
<evidence type="ECO:0000256" key="4">
    <source>
        <dbReference type="ARBA" id="ARBA00005250"/>
    </source>
</evidence>
<evidence type="ECO:0000313" key="16">
    <source>
        <dbReference type="Proteomes" id="UP000308528"/>
    </source>
</evidence>
<dbReference type="AlphaFoldDB" id="A0A4S4NL91"/>
<gene>
    <name evidence="15" type="primary">bla</name>
    <name evidence="15" type="ORF">E4021_07935</name>
</gene>
<feature type="signal peptide" evidence="13">
    <location>
        <begin position="1"/>
        <end position="22"/>
    </location>
</feature>
<dbReference type="GO" id="GO:0046677">
    <property type="term" value="P:response to antibiotic"/>
    <property type="evidence" value="ECO:0007669"/>
    <property type="project" value="UniProtKB-KW"/>
</dbReference>
<dbReference type="PROSITE" id="PS00744">
    <property type="entry name" value="BETA_LACTAMASE_B_2"/>
    <property type="match status" value="1"/>
</dbReference>
<dbReference type="GO" id="GO:0042597">
    <property type="term" value="C:periplasmic space"/>
    <property type="evidence" value="ECO:0007669"/>
    <property type="project" value="UniProtKB-SubCell"/>
</dbReference>
<evidence type="ECO:0000313" key="15">
    <source>
        <dbReference type="EMBL" id="THH40649.1"/>
    </source>
</evidence>
<dbReference type="EMBL" id="SRSF01000002">
    <property type="protein sequence ID" value="THH40649.1"/>
    <property type="molecule type" value="Genomic_DNA"/>
</dbReference>
<evidence type="ECO:0000256" key="7">
    <source>
        <dbReference type="ARBA" id="ARBA00022723"/>
    </source>
</evidence>
<dbReference type="SMART" id="SM00849">
    <property type="entry name" value="Lactamase_B"/>
    <property type="match status" value="1"/>
</dbReference>
<dbReference type="EC" id="3.5.2.6" evidence="6"/>
<proteinExistence type="inferred from homology"/>
<evidence type="ECO:0000256" key="6">
    <source>
        <dbReference type="ARBA" id="ARBA00012865"/>
    </source>
</evidence>
<feature type="domain" description="Metallo-beta-lactamase" evidence="14">
    <location>
        <begin position="60"/>
        <end position="229"/>
    </location>
</feature>
<dbReference type="OrthoDB" id="9769598at2"/>
<keyword evidence="10" id="KW-0378">Hydrolase</keyword>
<keyword evidence="11" id="KW-0862">Zinc</keyword>
<comment type="cofactor">
    <cofactor evidence="2">
        <name>Zn(2+)</name>
        <dbReference type="ChEBI" id="CHEBI:29105"/>
    </cofactor>
</comment>
<dbReference type="PANTHER" id="PTHR42951">
    <property type="entry name" value="METALLO-BETA-LACTAMASE DOMAIN-CONTAINING"/>
    <property type="match status" value="1"/>
</dbReference>
<comment type="subunit">
    <text evidence="5">Monomer.</text>
</comment>
<evidence type="ECO:0000256" key="8">
    <source>
        <dbReference type="ARBA" id="ARBA00022729"/>
    </source>
</evidence>
<dbReference type="RefSeq" id="WP_136458114.1">
    <property type="nucleotide sequence ID" value="NZ_SRSF01000002.1"/>
</dbReference>
<comment type="catalytic activity">
    <reaction evidence="1">
        <text>a beta-lactam + H2O = a substituted beta-amino acid</text>
        <dbReference type="Rhea" id="RHEA:20401"/>
        <dbReference type="ChEBI" id="CHEBI:15377"/>
        <dbReference type="ChEBI" id="CHEBI:35627"/>
        <dbReference type="ChEBI" id="CHEBI:140347"/>
        <dbReference type="EC" id="3.5.2.6"/>
    </reaction>
</comment>
<dbReference type="InterPro" id="IPR001018">
    <property type="entry name" value="Beta-lactamase_class-B_CS"/>
</dbReference>
<evidence type="ECO:0000256" key="11">
    <source>
        <dbReference type="ARBA" id="ARBA00022833"/>
    </source>
</evidence>
<dbReference type="PANTHER" id="PTHR42951:SF4">
    <property type="entry name" value="ACYL-COENZYME A THIOESTERASE MBLAC2"/>
    <property type="match status" value="1"/>
</dbReference>
<sequence>MMLFLLPLALLLAFSTALPAQAEAPVTTVYESPALRIDRLTSGVFVHVSYLETESFGRVPCNGMVYASDGEAVVVDTPADRPGAEELLAWIDTALLAHPTAVVATHFHADCTGGLDAFHARRIPSYAHLRTLELAAARGEAVPRHGFDSLLVLGVGSGTVENRYIGAGHTRDNIVTYLPGAEVLFGGCLIKADGAGKGNLADADVDAWPTMVAAVRRAYPEVKWVIPGHGPVGDATLLDYTAQLFE</sequence>
<evidence type="ECO:0000256" key="3">
    <source>
        <dbReference type="ARBA" id="ARBA00004418"/>
    </source>
</evidence>
<comment type="subcellular location">
    <subcellularLocation>
        <location evidence="3">Periplasm</location>
    </subcellularLocation>
</comment>
<dbReference type="InterPro" id="IPR001279">
    <property type="entry name" value="Metallo-B-lactamas"/>
</dbReference>
<dbReference type="Gene3D" id="3.60.15.10">
    <property type="entry name" value="Ribonuclease Z/Hydroxyacylglutathione hydrolase-like"/>
    <property type="match status" value="1"/>
</dbReference>
<evidence type="ECO:0000256" key="2">
    <source>
        <dbReference type="ARBA" id="ARBA00001947"/>
    </source>
</evidence>
<evidence type="ECO:0000256" key="9">
    <source>
        <dbReference type="ARBA" id="ARBA00022764"/>
    </source>
</evidence>
<dbReference type="GO" id="GO:0017001">
    <property type="term" value="P:antibiotic catabolic process"/>
    <property type="evidence" value="ECO:0007669"/>
    <property type="project" value="InterPro"/>
</dbReference>
<evidence type="ECO:0000256" key="10">
    <source>
        <dbReference type="ARBA" id="ARBA00022801"/>
    </source>
</evidence>
<feature type="chain" id="PRO_5020322456" description="beta-lactamase" evidence="13">
    <location>
        <begin position="23"/>
        <end position="246"/>
    </location>
</feature>
<evidence type="ECO:0000256" key="13">
    <source>
        <dbReference type="SAM" id="SignalP"/>
    </source>
</evidence>
<dbReference type="GO" id="GO:0008270">
    <property type="term" value="F:zinc ion binding"/>
    <property type="evidence" value="ECO:0007669"/>
    <property type="project" value="InterPro"/>
</dbReference>
<organism evidence="15 16">
    <name type="scientific">Neolewinella litorea</name>
    <dbReference type="NCBI Taxonomy" id="2562452"/>
    <lineage>
        <taxon>Bacteria</taxon>
        <taxon>Pseudomonadati</taxon>
        <taxon>Bacteroidota</taxon>
        <taxon>Saprospiria</taxon>
        <taxon>Saprospirales</taxon>
        <taxon>Lewinellaceae</taxon>
        <taxon>Neolewinella</taxon>
    </lineage>
</organism>
<keyword evidence="9" id="KW-0574">Periplasm</keyword>
<dbReference type="GO" id="GO:0008800">
    <property type="term" value="F:beta-lactamase activity"/>
    <property type="evidence" value="ECO:0007669"/>
    <property type="project" value="UniProtKB-EC"/>
</dbReference>
<keyword evidence="12" id="KW-0046">Antibiotic resistance</keyword>
<dbReference type="SUPFAM" id="SSF56281">
    <property type="entry name" value="Metallo-hydrolase/oxidoreductase"/>
    <property type="match status" value="1"/>
</dbReference>
<evidence type="ECO:0000256" key="12">
    <source>
        <dbReference type="ARBA" id="ARBA00023251"/>
    </source>
</evidence>
<evidence type="ECO:0000259" key="14">
    <source>
        <dbReference type="SMART" id="SM00849"/>
    </source>
</evidence>
<dbReference type="InterPro" id="IPR050855">
    <property type="entry name" value="NDM-1-like"/>
</dbReference>
<dbReference type="Pfam" id="PF00753">
    <property type="entry name" value="Lactamase_B"/>
    <property type="match status" value="1"/>
</dbReference>
<comment type="caution">
    <text evidence="15">The sequence shown here is derived from an EMBL/GenBank/DDBJ whole genome shotgun (WGS) entry which is preliminary data.</text>
</comment>
<dbReference type="NCBIfam" id="NF033088">
    <property type="entry name" value="bla_subclass_B1"/>
    <property type="match status" value="1"/>
</dbReference>